<dbReference type="CDD" id="cd08702">
    <property type="entry name" value="Arna_FMT_C"/>
    <property type="match status" value="1"/>
</dbReference>
<dbReference type="AlphaFoldDB" id="A0A1X9SKM1"/>
<dbReference type="GO" id="GO:0004479">
    <property type="term" value="F:methionyl-tRNA formyltransferase activity"/>
    <property type="evidence" value="ECO:0007669"/>
    <property type="project" value="TreeGrafter"/>
</dbReference>
<dbReference type="GeneID" id="46920482"/>
<dbReference type="CDD" id="cd08369">
    <property type="entry name" value="FMT_core"/>
    <property type="match status" value="1"/>
</dbReference>
<proteinExistence type="predicted"/>
<dbReference type="EMBL" id="CP015578">
    <property type="protein sequence ID" value="ARQ96792.1"/>
    <property type="molecule type" value="Genomic_DNA"/>
</dbReference>
<evidence type="ECO:0000313" key="4">
    <source>
        <dbReference type="Proteomes" id="UP000202031"/>
    </source>
</evidence>
<dbReference type="InterPro" id="IPR002376">
    <property type="entry name" value="Formyl_transf_N"/>
</dbReference>
<dbReference type="PANTHER" id="PTHR11138">
    <property type="entry name" value="METHIONYL-TRNA FORMYLTRANSFERASE"/>
    <property type="match status" value="1"/>
</dbReference>
<evidence type="ECO:0000259" key="1">
    <source>
        <dbReference type="Pfam" id="PF00551"/>
    </source>
</evidence>
<dbReference type="Gene3D" id="3.40.50.12230">
    <property type="match status" value="1"/>
</dbReference>
<organism evidence="3 4">
    <name type="scientific">Campylobacter lanienae NCTC 13004</name>
    <dbReference type="NCBI Taxonomy" id="1031753"/>
    <lineage>
        <taxon>Bacteria</taxon>
        <taxon>Pseudomonadati</taxon>
        <taxon>Campylobacterota</taxon>
        <taxon>Epsilonproteobacteria</taxon>
        <taxon>Campylobacterales</taxon>
        <taxon>Campylobacteraceae</taxon>
        <taxon>Campylobacter</taxon>
    </lineage>
</organism>
<feature type="domain" description="Formyl transferase N-terminal" evidence="1">
    <location>
        <begin position="61"/>
        <end position="174"/>
    </location>
</feature>
<name>A0A1X9SKM1_9BACT</name>
<dbReference type="InterPro" id="IPR011034">
    <property type="entry name" value="Formyl_transferase-like_C_sf"/>
</dbReference>
<dbReference type="PANTHER" id="PTHR11138:SF5">
    <property type="entry name" value="METHIONYL-TRNA FORMYLTRANSFERASE, MITOCHONDRIAL"/>
    <property type="match status" value="1"/>
</dbReference>
<protein>
    <submittedName>
        <fullName evidence="3">Formyltransferase domain-containing protein</fullName>
    </submittedName>
</protein>
<sequence>MNLGGGTSLNTSLKIGYFADGIWSHNAFKIITKDPNMKIAFICVRNNSNDEILAKFAKDYGIEIFSHSDINSAEFIAKIVKFKCDILVSMSFDQIFKRQIIDLAPLGAINCHAGALPFYRGRNILNWALINDEKSFGITAHYIDEGIDTGDIILQKHYEISDSDDYSTLLQKAYSECGYVLYDALKMILERNFEPIKQSNIDKYGFYCTQRKIGDEMIDWNQNSRDIFNFIRAITHPGPLARAILNGKEMKIIKAIYHLNAPSYKCINGAVVGVNKDGFWVKCADKALEIREFEYDGKIRIGDRFKL</sequence>
<dbReference type="InterPro" id="IPR005793">
    <property type="entry name" value="Formyl_trans_C"/>
</dbReference>
<evidence type="ECO:0000259" key="2">
    <source>
        <dbReference type="Pfam" id="PF02911"/>
    </source>
</evidence>
<dbReference type="InterPro" id="IPR036477">
    <property type="entry name" value="Formyl_transf_N_sf"/>
</dbReference>
<dbReference type="Proteomes" id="UP000202031">
    <property type="component" value="Chromosome"/>
</dbReference>
<dbReference type="SUPFAM" id="SSF53328">
    <property type="entry name" value="Formyltransferase"/>
    <property type="match status" value="1"/>
</dbReference>
<dbReference type="KEGG" id="clx:CLAN_0007"/>
<evidence type="ECO:0000313" key="3">
    <source>
        <dbReference type="EMBL" id="ARQ96792.1"/>
    </source>
</evidence>
<reference evidence="4" key="1">
    <citation type="journal article" date="2017" name="Genome Biol. Evol.">
        <title>Comparative Genomic Analysis Identifies a Campylobacter Clade Deficient in Selenium Metabolism.</title>
        <authorList>
            <person name="Miller W.G."/>
            <person name="Yee E."/>
            <person name="Lopes B.S."/>
            <person name="Chapman M.H."/>
            <person name="Huynh S."/>
            <person name="Bono J.L."/>
            <person name="Parker C.T."/>
            <person name="Strachan N.J.C."/>
            <person name="Forbes K.J."/>
        </authorList>
    </citation>
    <scope>NUCLEOTIDE SEQUENCE [LARGE SCALE GENOMIC DNA]</scope>
    <source>
        <strain evidence="4">NCTC 13004</strain>
    </source>
</reference>
<dbReference type="GO" id="GO:0005829">
    <property type="term" value="C:cytosol"/>
    <property type="evidence" value="ECO:0007669"/>
    <property type="project" value="TreeGrafter"/>
</dbReference>
<dbReference type="Pfam" id="PF00551">
    <property type="entry name" value="Formyl_trans_N"/>
    <property type="match status" value="1"/>
</dbReference>
<dbReference type="SUPFAM" id="SSF50486">
    <property type="entry name" value="FMT C-terminal domain-like"/>
    <property type="match status" value="1"/>
</dbReference>
<gene>
    <name evidence="3" type="ORF">CLAN_0007</name>
</gene>
<feature type="domain" description="Formyl transferase C-terminal" evidence="2">
    <location>
        <begin position="215"/>
        <end position="299"/>
    </location>
</feature>
<accession>A0A1X9SKM1</accession>
<dbReference type="RefSeq" id="WP_100590262.1">
    <property type="nucleotide sequence ID" value="NZ_CP015578.1"/>
</dbReference>
<reference evidence="4" key="2">
    <citation type="journal article" date="2017" name="Genome Biol. Evol.">
        <title>Comparative genomic analysis identifies a Campylobacter clade deficient in selenium metabolism.</title>
        <authorList>
            <person name="Miller W.G."/>
            <person name="Yee E."/>
            <person name="Lopes B.S."/>
            <person name="Chapman M.H."/>
            <person name="Huynh S."/>
            <person name="Bono J.L."/>
            <person name="Parker C.T."/>
            <person name="Strachan N.J.C."/>
            <person name="Forbes K.J."/>
        </authorList>
    </citation>
    <scope>NUCLEOTIDE SEQUENCE [LARGE SCALE GENOMIC DNA]</scope>
    <source>
        <strain evidence="4">NCTC 13004</strain>
    </source>
</reference>
<dbReference type="Pfam" id="PF02911">
    <property type="entry name" value="Formyl_trans_C"/>
    <property type="match status" value="1"/>
</dbReference>
<keyword evidence="3" id="KW-0808">Transferase</keyword>